<dbReference type="AlphaFoldDB" id="A0A7T7CA20"/>
<sequence>MVVIKSFLLMIPVAVIISIFFASGEATSHSNEEEVVEYTAVSFIPESDPMTDMIDNWIEDVESATDGRVEINWIGSTDVLPVNAQVEALESGVIDVLFGHVGLYETRIPATTALALSNLDPWEERENGLYEKMDEEHDEINAKYIGRWLVGGPQIWLNEPIEELNDLEELQIRSAPNYTRLFSELGISPVITDPADVYTSLQTGVVEGLVYGGLLGPRENGWTDSANYVLDHPFWNQNTTILMNEDKWGGITTEDQKAINQATTDFEKEMVNYFDEQNSEERENLKEIGIQFIDLSAEEEEIFLRTAQEVEWNNLENIIPQKVDELRMLTDEVQENEEN</sequence>
<dbReference type="NCBIfam" id="NF037995">
    <property type="entry name" value="TRAP_S1"/>
    <property type="match status" value="1"/>
</dbReference>
<dbReference type="EMBL" id="CP054705">
    <property type="protein sequence ID" value="QQK74403.1"/>
    <property type="molecule type" value="Genomic_DNA"/>
</dbReference>
<keyword evidence="1" id="KW-0732">Signal</keyword>
<evidence type="ECO:0000256" key="1">
    <source>
        <dbReference type="ARBA" id="ARBA00022729"/>
    </source>
</evidence>
<reference evidence="2 3" key="1">
    <citation type="submission" date="2020-06" db="EMBL/GenBank/DDBJ databases">
        <title>Genomic analysis of Salicibibacter sp. NKC5-3.</title>
        <authorList>
            <person name="Oh Y.J."/>
        </authorList>
    </citation>
    <scope>NUCLEOTIDE SEQUENCE [LARGE SCALE GENOMIC DNA]</scope>
    <source>
        <strain evidence="2 3">NKC5-3</strain>
    </source>
</reference>
<evidence type="ECO:0000313" key="3">
    <source>
        <dbReference type="Proteomes" id="UP000595823"/>
    </source>
</evidence>
<keyword evidence="3" id="KW-1185">Reference proteome</keyword>
<dbReference type="InterPro" id="IPR038404">
    <property type="entry name" value="TRAP_DctP_sf"/>
</dbReference>
<organism evidence="2 3">
    <name type="scientific">Salicibibacter cibarius</name>
    <dbReference type="NCBI Taxonomy" id="2743000"/>
    <lineage>
        <taxon>Bacteria</taxon>
        <taxon>Bacillati</taxon>
        <taxon>Bacillota</taxon>
        <taxon>Bacilli</taxon>
        <taxon>Bacillales</taxon>
        <taxon>Bacillaceae</taxon>
        <taxon>Salicibibacter</taxon>
    </lineage>
</organism>
<dbReference type="RefSeq" id="WP_200126563.1">
    <property type="nucleotide sequence ID" value="NZ_CP054705.1"/>
</dbReference>
<dbReference type="Pfam" id="PF03480">
    <property type="entry name" value="DctP"/>
    <property type="match status" value="1"/>
</dbReference>
<dbReference type="Proteomes" id="UP000595823">
    <property type="component" value="Chromosome"/>
</dbReference>
<protein>
    <submittedName>
        <fullName evidence="2">TRAP transporter substrate-binding protein DctP</fullName>
    </submittedName>
</protein>
<gene>
    <name evidence="2" type="primary">dctP</name>
    <name evidence="2" type="ORF">HUG15_01465</name>
</gene>
<dbReference type="GO" id="GO:0055085">
    <property type="term" value="P:transmembrane transport"/>
    <property type="evidence" value="ECO:0007669"/>
    <property type="project" value="InterPro"/>
</dbReference>
<accession>A0A7T7CA20</accession>
<name>A0A7T7CA20_9BACI</name>
<evidence type="ECO:0000313" key="2">
    <source>
        <dbReference type="EMBL" id="QQK74403.1"/>
    </source>
</evidence>
<dbReference type="PANTHER" id="PTHR33376">
    <property type="match status" value="1"/>
</dbReference>
<dbReference type="Gene3D" id="3.40.190.170">
    <property type="entry name" value="Bacterial extracellular solute-binding protein, family 7"/>
    <property type="match status" value="1"/>
</dbReference>
<dbReference type="KEGG" id="scia:HUG15_01465"/>
<proteinExistence type="predicted"/>
<dbReference type="PANTHER" id="PTHR33376:SF5">
    <property type="entry name" value="EXTRACYTOPLASMIC SOLUTE RECEPTOR PROTEIN"/>
    <property type="match status" value="1"/>
</dbReference>
<dbReference type="InterPro" id="IPR018389">
    <property type="entry name" value="DctP_fam"/>
</dbReference>